<reference evidence="2 3" key="1">
    <citation type="submission" date="2016-10" db="EMBL/GenBank/DDBJ databases">
        <title>Genome sequence of the ascomycete fungus Penicillium subrubescens.</title>
        <authorList>
            <person name="De Vries R.P."/>
            <person name="Peng M."/>
            <person name="Dilokpimol A."/>
            <person name="Hilden K."/>
            <person name="Makela M.R."/>
            <person name="Grigoriev I."/>
            <person name="Riley R."/>
            <person name="Granchi Z."/>
        </authorList>
    </citation>
    <scope>NUCLEOTIDE SEQUENCE [LARGE SCALE GENOMIC DNA]</scope>
    <source>
        <strain evidence="2 3">CBS 132785</strain>
    </source>
</reference>
<evidence type="ECO:0000313" key="3">
    <source>
        <dbReference type="Proteomes" id="UP000186955"/>
    </source>
</evidence>
<dbReference type="AlphaFoldDB" id="A0A1Q5STU5"/>
<name>A0A1Q5STU5_9EURO</name>
<proteinExistence type="predicted"/>
<dbReference type="EMBL" id="MNBE01000749">
    <property type="protein sequence ID" value="OKO91382.1"/>
    <property type="molecule type" value="Genomic_DNA"/>
</dbReference>
<sequence>MEDIEEIVRSMGRQQTENIYYRECYALFKHLQDATQQTVNNLKELYDGHHHSSSNVHERLADLRNTVCVLVRDACQAQRECEDLCRKRPSLSACDAFGSMAKMCDPSESQTGRSGDDQDRRQKRAN</sequence>
<dbReference type="Proteomes" id="UP000186955">
    <property type="component" value="Unassembled WGS sequence"/>
</dbReference>
<keyword evidence="3" id="KW-1185">Reference proteome</keyword>
<dbReference type="STRING" id="1316194.A0A1Q5STU5"/>
<feature type="region of interest" description="Disordered" evidence="1">
    <location>
        <begin position="101"/>
        <end position="126"/>
    </location>
</feature>
<comment type="caution">
    <text evidence="2">The sequence shown here is derived from an EMBL/GenBank/DDBJ whole genome shotgun (WGS) entry which is preliminary data.</text>
</comment>
<evidence type="ECO:0000313" key="2">
    <source>
        <dbReference type="EMBL" id="OKO91382.1"/>
    </source>
</evidence>
<accession>A0A1Q5STU5</accession>
<protein>
    <submittedName>
        <fullName evidence="2">Uncharacterized protein</fullName>
    </submittedName>
</protein>
<evidence type="ECO:0000256" key="1">
    <source>
        <dbReference type="SAM" id="MobiDB-lite"/>
    </source>
</evidence>
<gene>
    <name evidence="2" type="ORF">PENSUB_13098</name>
</gene>
<organism evidence="2 3">
    <name type="scientific">Penicillium subrubescens</name>
    <dbReference type="NCBI Taxonomy" id="1316194"/>
    <lineage>
        <taxon>Eukaryota</taxon>
        <taxon>Fungi</taxon>
        <taxon>Dikarya</taxon>
        <taxon>Ascomycota</taxon>
        <taxon>Pezizomycotina</taxon>
        <taxon>Eurotiomycetes</taxon>
        <taxon>Eurotiomycetidae</taxon>
        <taxon>Eurotiales</taxon>
        <taxon>Aspergillaceae</taxon>
        <taxon>Penicillium</taxon>
    </lineage>
</organism>